<dbReference type="InterPro" id="IPR002104">
    <property type="entry name" value="Integrase_catalytic"/>
</dbReference>
<dbReference type="GO" id="GO:0006310">
    <property type="term" value="P:DNA recombination"/>
    <property type="evidence" value="ECO:0007669"/>
    <property type="project" value="UniProtKB-KW"/>
</dbReference>
<evidence type="ECO:0000259" key="6">
    <source>
        <dbReference type="PROSITE" id="PS51898"/>
    </source>
</evidence>
<dbReference type="InterPro" id="IPR010998">
    <property type="entry name" value="Integrase_recombinase_N"/>
</dbReference>
<dbReference type="Pfam" id="PF13495">
    <property type="entry name" value="Phage_int_SAM_4"/>
    <property type="match status" value="1"/>
</dbReference>
<dbReference type="Proteomes" id="UP000036802">
    <property type="component" value="Unassembled WGS sequence"/>
</dbReference>
<dbReference type="GeneID" id="29240836"/>
<evidence type="ECO:0008006" key="10">
    <source>
        <dbReference type="Google" id="ProtNLM"/>
    </source>
</evidence>
<feature type="region of interest" description="Disordered" evidence="5">
    <location>
        <begin position="99"/>
        <end position="120"/>
    </location>
</feature>
<reference evidence="8 9" key="1">
    <citation type="journal article" date="2015" name="Int J Genomics">
        <title>Comparative Genomics Revealed Genetic Diversity and Species/Strain-Level Differences in Carbohydrate Metabolism of Three Probiotic Bifidobacterial Species.</title>
        <authorList>
            <person name="Odamaki T."/>
            <person name="Horigome A."/>
            <person name="Sugahara H."/>
            <person name="Hashikura N."/>
            <person name="Minami J."/>
            <person name="Xiao J.Z."/>
            <person name="Abe F."/>
        </authorList>
    </citation>
    <scope>NUCLEOTIDE SEQUENCE [LARGE SCALE GENOMIC DNA]</scope>
    <source>
        <strain evidence="8 9">MCC 1114</strain>
    </source>
</reference>
<dbReference type="RefSeq" id="WP_003828134.1">
    <property type="nucleotide sequence ID" value="NZ_AVQC01000015.1"/>
</dbReference>
<dbReference type="AlphaFoldDB" id="A0A0L7CXE8"/>
<comment type="caution">
    <text evidence="8">The sequence shown here is derived from an EMBL/GenBank/DDBJ whole genome shotgun (WGS) entry which is preliminary data.</text>
</comment>
<evidence type="ECO:0000256" key="1">
    <source>
        <dbReference type="ARBA" id="ARBA00022908"/>
    </source>
</evidence>
<evidence type="ECO:0000256" key="5">
    <source>
        <dbReference type="SAM" id="MobiDB-lite"/>
    </source>
</evidence>
<name>A0A0L7CXE8_BIFBR</name>
<protein>
    <recommendedName>
        <fullName evidence="10">Integrase</fullName>
    </recommendedName>
</protein>
<evidence type="ECO:0000259" key="7">
    <source>
        <dbReference type="PROSITE" id="PS51900"/>
    </source>
</evidence>
<feature type="domain" description="Core-binding (CB)" evidence="7">
    <location>
        <begin position="12"/>
        <end position="90"/>
    </location>
</feature>
<sequence>MAMFTSHRQPPASWTKLIDEWVLDMQARCLTERTVESYWYRVTDFARVCSKPPRQVSPVDVQSWLTESDLDASAKAGRRASINEFYKWAVRSNKMKNNPVASLPPIKRPKKPTKQPAPESAVAAGVWAENLKARLMVRLDAEAGLRREEISKVKGPDVIESVHAGESIYHLLVHGKGGKTRIVPISNDLAQEIRSTAGEGWLFPGKVDGHCCVDHAYRVIKRTTG</sequence>
<evidence type="ECO:0000256" key="2">
    <source>
        <dbReference type="ARBA" id="ARBA00023125"/>
    </source>
</evidence>
<gene>
    <name evidence="8" type="ORF">BBM1114_08110</name>
</gene>
<dbReference type="PROSITE" id="PS51898">
    <property type="entry name" value="TYR_RECOMBINASE"/>
    <property type="match status" value="1"/>
</dbReference>
<dbReference type="InterPro" id="IPR004107">
    <property type="entry name" value="Integrase_SAM-like_N"/>
</dbReference>
<dbReference type="EMBL" id="AVQC01000015">
    <property type="protein sequence ID" value="KOA64424.1"/>
    <property type="molecule type" value="Genomic_DNA"/>
</dbReference>
<keyword evidence="2 4" id="KW-0238">DNA-binding</keyword>
<organism evidence="8 9">
    <name type="scientific">Bifidobacterium breve MCC 1114</name>
    <dbReference type="NCBI Taxonomy" id="1365964"/>
    <lineage>
        <taxon>Bacteria</taxon>
        <taxon>Bacillati</taxon>
        <taxon>Actinomycetota</taxon>
        <taxon>Actinomycetes</taxon>
        <taxon>Bifidobacteriales</taxon>
        <taxon>Bifidobacteriaceae</taxon>
        <taxon>Bifidobacterium</taxon>
    </lineage>
</organism>
<proteinExistence type="predicted"/>
<evidence type="ECO:0000313" key="9">
    <source>
        <dbReference type="Proteomes" id="UP000036802"/>
    </source>
</evidence>
<dbReference type="GO" id="GO:0015074">
    <property type="term" value="P:DNA integration"/>
    <property type="evidence" value="ECO:0007669"/>
    <property type="project" value="UniProtKB-KW"/>
</dbReference>
<keyword evidence="1" id="KW-0229">DNA integration</keyword>
<dbReference type="Gene3D" id="1.10.150.130">
    <property type="match status" value="1"/>
</dbReference>
<dbReference type="PROSITE" id="PS51900">
    <property type="entry name" value="CB"/>
    <property type="match status" value="1"/>
</dbReference>
<dbReference type="GO" id="GO:0003677">
    <property type="term" value="F:DNA binding"/>
    <property type="evidence" value="ECO:0007669"/>
    <property type="project" value="UniProtKB-UniRule"/>
</dbReference>
<dbReference type="InterPro" id="IPR011010">
    <property type="entry name" value="DNA_brk_join_enz"/>
</dbReference>
<keyword evidence="3" id="KW-0233">DNA recombination</keyword>
<dbReference type="InterPro" id="IPR013762">
    <property type="entry name" value="Integrase-like_cat_sf"/>
</dbReference>
<dbReference type="Gene3D" id="1.10.443.10">
    <property type="entry name" value="Intergrase catalytic core"/>
    <property type="match status" value="1"/>
</dbReference>
<dbReference type="PATRIC" id="fig|1365964.3.peg.1642"/>
<evidence type="ECO:0000256" key="4">
    <source>
        <dbReference type="PROSITE-ProRule" id="PRU01248"/>
    </source>
</evidence>
<accession>A0A0L7CXE8</accession>
<evidence type="ECO:0000313" key="8">
    <source>
        <dbReference type="EMBL" id="KOA64424.1"/>
    </source>
</evidence>
<dbReference type="InterPro" id="IPR044068">
    <property type="entry name" value="CB"/>
</dbReference>
<feature type="domain" description="Tyr recombinase" evidence="6">
    <location>
        <begin position="107"/>
        <end position="225"/>
    </location>
</feature>
<dbReference type="SUPFAM" id="SSF56349">
    <property type="entry name" value="DNA breaking-rejoining enzymes"/>
    <property type="match status" value="1"/>
</dbReference>
<evidence type="ECO:0000256" key="3">
    <source>
        <dbReference type="ARBA" id="ARBA00023172"/>
    </source>
</evidence>